<organism evidence="2 3">
    <name type="scientific">Zymoseptoria brevis</name>
    <dbReference type="NCBI Taxonomy" id="1047168"/>
    <lineage>
        <taxon>Eukaryota</taxon>
        <taxon>Fungi</taxon>
        <taxon>Dikarya</taxon>
        <taxon>Ascomycota</taxon>
        <taxon>Pezizomycotina</taxon>
        <taxon>Dothideomycetes</taxon>
        <taxon>Dothideomycetidae</taxon>
        <taxon>Mycosphaerellales</taxon>
        <taxon>Mycosphaerellaceae</taxon>
        <taxon>Zymoseptoria</taxon>
    </lineage>
</organism>
<comment type="caution">
    <text evidence="2">The sequence shown here is derived from an EMBL/GenBank/DDBJ whole genome shotgun (WGS) entry which is preliminary data.</text>
</comment>
<dbReference type="Proteomes" id="UP000033647">
    <property type="component" value="Unassembled WGS sequence"/>
</dbReference>
<dbReference type="STRING" id="1047168.A0A0F4G4K9"/>
<dbReference type="PANTHER" id="PTHR31694:SF26">
    <property type="entry name" value="OS05G0151100 PROTEIN"/>
    <property type="match status" value="1"/>
</dbReference>
<protein>
    <submittedName>
        <fullName evidence="2">Ferritin/ribonucleotide reductase-like protein</fullName>
    </submittedName>
</protein>
<dbReference type="AlphaFoldDB" id="A0A0F4G4K9"/>
<reference evidence="2 3" key="1">
    <citation type="submission" date="2015-03" db="EMBL/GenBank/DDBJ databases">
        <title>RNA-seq based gene annotation and comparative genomics of four Zymoseptoria species reveal species-specific pathogenicity related genes and transposable element activity.</title>
        <authorList>
            <person name="Grandaubert J."/>
            <person name="Bhattacharyya A."/>
            <person name="Stukenbrock E.H."/>
        </authorList>
    </citation>
    <scope>NUCLEOTIDE SEQUENCE [LARGE SCALE GENOMIC DNA]</scope>
    <source>
        <strain evidence="2 3">Zb18110</strain>
    </source>
</reference>
<dbReference type="InterPro" id="IPR009078">
    <property type="entry name" value="Ferritin-like_SF"/>
</dbReference>
<proteinExistence type="predicted"/>
<keyword evidence="1" id="KW-0732">Signal</keyword>
<evidence type="ECO:0000313" key="2">
    <source>
        <dbReference type="EMBL" id="KJX92234.1"/>
    </source>
</evidence>
<sequence>MISVTLLLAAVGLTQAVPFKSALEKRQSLAQFNDVDILNYALTLEHLEDKFYREGLANFTQAQFAAAGFDATFYRYLQEISSDETIHVDFLTAGITAAGGQAVKECTYAFGVTSVESFIATASILEGVGTSAYLGAASQIASKAYLLAAGSVLSVEARHSSYIRSSLKQLPFPQPQEIPLSPNEVFTLASPFIVSCPTDNPTFPVRAYPKLVLTSTGPVTVGSKITVSTPGYVLAPVTGSNAPLFASFASAGGPVNAELTRMGNGMDYSITIPEGVAGQNYLRLSNCGDATHLSEDQILAGPVVLEITKA</sequence>
<name>A0A0F4G4K9_9PEZI</name>
<dbReference type="InterPro" id="IPR052965">
    <property type="entry name" value="Pigment-catalase-like"/>
</dbReference>
<dbReference type="PANTHER" id="PTHR31694">
    <property type="entry name" value="DESICCATION-LIKE PROTEIN"/>
    <property type="match status" value="1"/>
</dbReference>
<feature type="signal peptide" evidence="1">
    <location>
        <begin position="1"/>
        <end position="16"/>
    </location>
</feature>
<dbReference type="Pfam" id="PF13668">
    <property type="entry name" value="Ferritin_2"/>
    <property type="match status" value="1"/>
</dbReference>
<evidence type="ECO:0000256" key="1">
    <source>
        <dbReference type="SAM" id="SignalP"/>
    </source>
</evidence>
<feature type="chain" id="PRO_5002468168" evidence="1">
    <location>
        <begin position="17"/>
        <end position="310"/>
    </location>
</feature>
<accession>A0A0F4G4K9</accession>
<dbReference type="OrthoDB" id="1001765at2759"/>
<evidence type="ECO:0000313" key="3">
    <source>
        <dbReference type="Proteomes" id="UP000033647"/>
    </source>
</evidence>
<dbReference type="EMBL" id="LAFY01005841">
    <property type="protein sequence ID" value="KJX92234.1"/>
    <property type="molecule type" value="Genomic_DNA"/>
</dbReference>
<dbReference type="SUPFAM" id="SSF47240">
    <property type="entry name" value="Ferritin-like"/>
    <property type="match status" value="1"/>
</dbReference>
<gene>
    <name evidence="2" type="ORF">TI39_contig5886g00003</name>
</gene>
<keyword evidence="3" id="KW-1185">Reference proteome</keyword>